<dbReference type="Pfam" id="PF17761">
    <property type="entry name" value="DUF1016_N"/>
    <property type="match status" value="1"/>
</dbReference>
<accession>A0A378IXZ8</accession>
<keyword evidence="3" id="KW-1185">Reference proteome</keyword>
<feature type="domain" description="YhcG N-terminal" evidence="1">
    <location>
        <begin position="24"/>
        <end position="111"/>
    </location>
</feature>
<evidence type="ECO:0000313" key="2">
    <source>
        <dbReference type="EMBL" id="STX40323.1"/>
    </source>
</evidence>
<organism evidence="2 3">
    <name type="scientific">Legionella donaldsonii</name>
    <dbReference type="NCBI Taxonomy" id="45060"/>
    <lineage>
        <taxon>Bacteria</taxon>
        <taxon>Pseudomonadati</taxon>
        <taxon>Pseudomonadota</taxon>
        <taxon>Gammaproteobacteria</taxon>
        <taxon>Legionellales</taxon>
        <taxon>Legionellaceae</taxon>
        <taxon>Legionella</taxon>
    </lineage>
</organism>
<dbReference type="PANTHER" id="PTHR30547:SF0">
    <property type="entry name" value="BLR8175 PROTEIN"/>
    <property type="match status" value="1"/>
</dbReference>
<proteinExistence type="predicted"/>
<dbReference type="PANTHER" id="PTHR30547">
    <property type="entry name" value="UNCHARACTERIZED PROTEIN YHCG-RELATED"/>
    <property type="match status" value="1"/>
</dbReference>
<sequence length="121" mass="14125">MSKEIKVQDDSLRLNQDYRHFLTDIKARLQKAQIRAALAANSELIQFYWELGTELNEKQKSHRWGTGFLEQFSHHMREAFPEMQGFSISNLQRMKKFAALYPSFSITAQAVPNYHGDILYG</sequence>
<dbReference type="InterPro" id="IPR053148">
    <property type="entry name" value="PD-DEXK-like_domain"/>
</dbReference>
<protein>
    <submittedName>
        <fullName evidence="2">Phage related protein</fullName>
    </submittedName>
</protein>
<gene>
    <name evidence="2" type="ORF">NCTC13292_00067</name>
</gene>
<evidence type="ECO:0000259" key="1">
    <source>
        <dbReference type="Pfam" id="PF17761"/>
    </source>
</evidence>
<dbReference type="Proteomes" id="UP000254677">
    <property type="component" value="Unassembled WGS sequence"/>
</dbReference>
<dbReference type="EMBL" id="UGOA01000001">
    <property type="protein sequence ID" value="STX40323.1"/>
    <property type="molecule type" value="Genomic_DNA"/>
</dbReference>
<dbReference type="InterPro" id="IPR041527">
    <property type="entry name" value="YhcG_N"/>
</dbReference>
<evidence type="ECO:0000313" key="3">
    <source>
        <dbReference type="Proteomes" id="UP000254677"/>
    </source>
</evidence>
<dbReference type="OrthoDB" id="9801263at2"/>
<name>A0A378IXZ8_9GAMM</name>
<reference evidence="2 3" key="1">
    <citation type="submission" date="2018-06" db="EMBL/GenBank/DDBJ databases">
        <authorList>
            <consortium name="Pathogen Informatics"/>
            <person name="Doyle S."/>
        </authorList>
    </citation>
    <scope>NUCLEOTIDE SEQUENCE [LARGE SCALE GENOMIC DNA]</scope>
    <source>
        <strain evidence="2 3">NCTC13292</strain>
    </source>
</reference>
<dbReference type="AlphaFoldDB" id="A0A378IXZ8"/>